<dbReference type="EMBL" id="JH159153">
    <property type="protein sequence ID" value="EGZ21340.1"/>
    <property type="molecule type" value="Genomic_DNA"/>
</dbReference>
<keyword evidence="2" id="KW-1185">Reference proteome</keyword>
<evidence type="ECO:0000313" key="2">
    <source>
        <dbReference type="Proteomes" id="UP000002640"/>
    </source>
</evidence>
<feature type="non-terminal residue" evidence="1">
    <location>
        <position position="1"/>
    </location>
</feature>
<feature type="non-terminal residue" evidence="1">
    <location>
        <position position="51"/>
    </location>
</feature>
<dbReference type="KEGG" id="psoj:PHYSODRAFT_419101"/>
<dbReference type="GeneID" id="20652052"/>
<reference evidence="1 2" key="1">
    <citation type="journal article" date="2006" name="Science">
        <title>Phytophthora genome sequences uncover evolutionary origins and mechanisms of pathogenesis.</title>
        <authorList>
            <person name="Tyler B.M."/>
            <person name="Tripathy S."/>
            <person name="Zhang X."/>
            <person name="Dehal P."/>
            <person name="Jiang R.H."/>
            <person name="Aerts A."/>
            <person name="Arredondo F.D."/>
            <person name="Baxter L."/>
            <person name="Bensasson D."/>
            <person name="Beynon J.L."/>
            <person name="Chapman J."/>
            <person name="Damasceno C.M."/>
            <person name="Dorrance A.E."/>
            <person name="Dou D."/>
            <person name="Dickerman A.W."/>
            <person name="Dubchak I.L."/>
            <person name="Garbelotto M."/>
            <person name="Gijzen M."/>
            <person name="Gordon S.G."/>
            <person name="Govers F."/>
            <person name="Grunwald N.J."/>
            <person name="Huang W."/>
            <person name="Ivors K.L."/>
            <person name="Jones R.W."/>
            <person name="Kamoun S."/>
            <person name="Krampis K."/>
            <person name="Lamour K.H."/>
            <person name="Lee M.K."/>
            <person name="McDonald W.H."/>
            <person name="Medina M."/>
            <person name="Meijer H.J."/>
            <person name="Nordberg E.K."/>
            <person name="Maclean D.J."/>
            <person name="Ospina-Giraldo M.D."/>
            <person name="Morris P.F."/>
            <person name="Phuntumart V."/>
            <person name="Putnam N.H."/>
            <person name="Rash S."/>
            <person name="Rose J.K."/>
            <person name="Sakihama Y."/>
            <person name="Salamov A.A."/>
            <person name="Savidor A."/>
            <person name="Scheuring C.F."/>
            <person name="Smith B.M."/>
            <person name="Sobral B.W."/>
            <person name="Terry A."/>
            <person name="Torto-Alalibo T.A."/>
            <person name="Win J."/>
            <person name="Xu Z."/>
            <person name="Zhang H."/>
            <person name="Grigoriev I.V."/>
            <person name="Rokhsar D.S."/>
            <person name="Boore J.L."/>
        </authorList>
    </citation>
    <scope>NUCLEOTIDE SEQUENCE [LARGE SCALE GENOMIC DNA]</scope>
    <source>
        <strain evidence="1 2">P6497</strain>
    </source>
</reference>
<dbReference type="AlphaFoldDB" id="G4ZC59"/>
<accession>G4ZC59</accession>
<dbReference type="InParanoid" id="G4ZC59"/>
<name>G4ZC59_PHYSP</name>
<dbReference type="Proteomes" id="UP000002640">
    <property type="component" value="Unassembled WGS sequence"/>
</dbReference>
<gene>
    <name evidence="1" type="ORF">PHYSODRAFT_419101</name>
</gene>
<evidence type="ECO:0000313" key="1">
    <source>
        <dbReference type="EMBL" id="EGZ21340.1"/>
    </source>
</evidence>
<dbReference type="RefSeq" id="XP_009524057.1">
    <property type="nucleotide sequence ID" value="XM_009525762.1"/>
</dbReference>
<protein>
    <submittedName>
        <fullName evidence="1">Uncharacterized protein</fullName>
    </submittedName>
</protein>
<sequence length="51" mass="5731">GSYSLRSGCATTLFNAGYNMLAVKWFRCCRSDEVEGYIRFGGRLMEELAAE</sequence>
<organism evidence="1 2">
    <name type="scientific">Phytophthora sojae (strain P6497)</name>
    <name type="common">Soybean stem and root rot agent</name>
    <name type="synonym">Phytophthora megasperma f. sp. glycines</name>
    <dbReference type="NCBI Taxonomy" id="1094619"/>
    <lineage>
        <taxon>Eukaryota</taxon>
        <taxon>Sar</taxon>
        <taxon>Stramenopiles</taxon>
        <taxon>Oomycota</taxon>
        <taxon>Peronosporomycetes</taxon>
        <taxon>Peronosporales</taxon>
        <taxon>Peronosporaceae</taxon>
        <taxon>Phytophthora</taxon>
    </lineage>
</organism>
<proteinExistence type="predicted"/>